<protein>
    <submittedName>
        <fullName evidence="5">Helix-turn-helix domain-containing protein</fullName>
    </submittedName>
</protein>
<dbReference type="STRING" id="228959.SAMN05421797_101879"/>
<proteinExistence type="predicted"/>
<keyword evidence="2" id="KW-0238">DNA-binding</keyword>
<dbReference type="InterPro" id="IPR046532">
    <property type="entry name" value="DUF6597"/>
</dbReference>
<keyword evidence="3" id="KW-0804">Transcription</keyword>
<dbReference type="GO" id="GO:0043565">
    <property type="term" value="F:sequence-specific DNA binding"/>
    <property type="evidence" value="ECO:0007669"/>
    <property type="project" value="InterPro"/>
</dbReference>
<dbReference type="InterPro" id="IPR050204">
    <property type="entry name" value="AraC_XylS_family_regulators"/>
</dbReference>
<dbReference type="Gene3D" id="1.10.10.60">
    <property type="entry name" value="Homeodomain-like"/>
    <property type="match status" value="1"/>
</dbReference>
<evidence type="ECO:0000313" key="5">
    <source>
        <dbReference type="EMBL" id="SIQ15555.1"/>
    </source>
</evidence>
<accession>A0A1N6QG58</accession>
<dbReference type="GO" id="GO:0003700">
    <property type="term" value="F:DNA-binding transcription factor activity"/>
    <property type="evidence" value="ECO:0007669"/>
    <property type="project" value="InterPro"/>
</dbReference>
<dbReference type="PANTHER" id="PTHR46796:SF13">
    <property type="entry name" value="HTH-TYPE TRANSCRIPTIONAL ACTIVATOR RHAS"/>
    <property type="match status" value="1"/>
</dbReference>
<evidence type="ECO:0000256" key="2">
    <source>
        <dbReference type="ARBA" id="ARBA00023125"/>
    </source>
</evidence>
<dbReference type="OrthoDB" id="511992at2"/>
<evidence type="ECO:0000256" key="3">
    <source>
        <dbReference type="ARBA" id="ARBA00023163"/>
    </source>
</evidence>
<name>A0A1N6QG58_9FLAO</name>
<dbReference type="Proteomes" id="UP000186953">
    <property type="component" value="Unassembled WGS sequence"/>
</dbReference>
<dbReference type="Pfam" id="PF20240">
    <property type="entry name" value="DUF6597"/>
    <property type="match status" value="1"/>
</dbReference>
<organism evidence="5 6">
    <name type="scientific">Maribacter ulvicola</name>
    <dbReference type="NCBI Taxonomy" id="228959"/>
    <lineage>
        <taxon>Bacteria</taxon>
        <taxon>Pseudomonadati</taxon>
        <taxon>Bacteroidota</taxon>
        <taxon>Flavobacteriia</taxon>
        <taxon>Flavobacteriales</taxon>
        <taxon>Flavobacteriaceae</taxon>
        <taxon>Maribacter</taxon>
    </lineage>
</organism>
<dbReference type="PANTHER" id="PTHR46796">
    <property type="entry name" value="HTH-TYPE TRANSCRIPTIONAL ACTIVATOR RHAS-RELATED"/>
    <property type="match status" value="1"/>
</dbReference>
<dbReference type="SMART" id="SM00342">
    <property type="entry name" value="HTH_ARAC"/>
    <property type="match status" value="1"/>
</dbReference>
<gene>
    <name evidence="5" type="ORF">SAMN05421797_101879</name>
</gene>
<dbReference type="EMBL" id="FTMA01000001">
    <property type="protein sequence ID" value="SIQ15555.1"/>
    <property type="molecule type" value="Genomic_DNA"/>
</dbReference>
<keyword evidence="6" id="KW-1185">Reference proteome</keyword>
<dbReference type="RefSeq" id="WP_076547073.1">
    <property type="nucleotide sequence ID" value="NZ_FTMA01000001.1"/>
</dbReference>
<dbReference type="Pfam" id="PF12833">
    <property type="entry name" value="HTH_18"/>
    <property type="match status" value="1"/>
</dbReference>
<dbReference type="SUPFAM" id="SSF46689">
    <property type="entry name" value="Homeodomain-like"/>
    <property type="match status" value="1"/>
</dbReference>
<evidence type="ECO:0000256" key="1">
    <source>
        <dbReference type="ARBA" id="ARBA00023015"/>
    </source>
</evidence>
<dbReference type="AlphaFoldDB" id="A0A1N6QG58"/>
<dbReference type="InterPro" id="IPR009057">
    <property type="entry name" value="Homeodomain-like_sf"/>
</dbReference>
<feature type="domain" description="HTH araC/xylS-type" evidence="4">
    <location>
        <begin position="159"/>
        <end position="260"/>
    </location>
</feature>
<dbReference type="PROSITE" id="PS01124">
    <property type="entry name" value="HTH_ARAC_FAMILY_2"/>
    <property type="match status" value="1"/>
</dbReference>
<reference evidence="6" key="1">
    <citation type="submission" date="2017-01" db="EMBL/GenBank/DDBJ databases">
        <authorList>
            <person name="Varghese N."/>
            <person name="Submissions S."/>
        </authorList>
    </citation>
    <scope>NUCLEOTIDE SEQUENCE [LARGE SCALE GENOMIC DNA]</scope>
    <source>
        <strain evidence="6">DSM 15366</strain>
    </source>
</reference>
<keyword evidence="1" id="KW-0805">Transcription regulation</keyword>
<evidence type="ECO:0000259" key="4">
    <source>
        <dbReference type="PROSITE" id="PS01124"/>
    </source>
</evidence>
<evidence type="ECO:0000313" key="6">
    <source>
        <dbReference type="Proteomes" id="UP000186953"/>
    </source>
</evidence>
<sequence length="271" mass="31223">MNYQTFQPHPDLESLVSCYWTLEVPAEPDVQKQRIIPDGTIEMAFILGDDIKRYTSKDEFILQPRAMVLGQTIEPFYIEPTGYVNTFAIRFYPYGFANFVTMPINNLANKETTIELLFGEKTASDLERKIIEATNTSERIEIIENFFLDKLNEKTTINNIVKTTIDALLATNGSASISKILKEDLSKRRQLERNFKKQIGVSPKQLGKVIRLQNALKMLLNKKSENLTDIAYESEYFDQAHFIKDFKEFTGINPKEFLGNENMALSTLFYK</sequence>
<dbReference type="InterPro" id="IPR018060">
    <property type="entry name" value="HTH_AraC"/>
</dbReference>